<evidence type="ECO:0000313" key="2">
    <source>
        <dbReference type="EMBL" id="MCM8749385.1"/>
    </source>
</evidence>
<accession>A0AA42BB56</accession>
<dbReference type="EMBL" id="JAMSLR010000005">
    <property type="protein sequence ID" value="MCM8749385.1"/>
    <property type="molecule type" value="Genomic_DNA"/>
</dbReference>
<feature type="transmembrane region" description="Helical" evidence="1">
    <location>
        <begin position="78"/>
        <end position="99"/>
    </location>
</feature>
<keyword evidence="1" id="KW-1133">Transmembrane helix</keyword>
<feature type="transmembrane region" description="Helical" evidence="1">
    <location>
        <begin position="44"/>
        <end position="66"/>
    </location>
</feature>
<reference evidence="2" key="1">
    <citation type="submission" date="2022-06" db="EMBL/GenBank/DDBJ databases">
        <title>CFH 74404 Thermomicrobiaceae sp.</title>
        <authorList>
            <person name="Ming H."/>
            <person name="Li W.-J."/>
            <person name="Zhao Z."/>
        </authorList>
    </citation>
    <scope>NUCLEOTIDE SEQUENCE</scope>
    <source>
        <strain evidence="2">CFH 74404</strain>
    </source>
</reference>
<dbReference type="AlphaFoldDB" id="A0AA42BB56"/>
<gene>
    <name evidence="2" type="ORF">NET02_09525</name>
</gene>
<evidence type="ECO:0000256" key="1">
    <source>
        <dbReference type="SAM" id="Phobius"/>
    </source>
</evidence>
<keyword evidence="1" id="KW-0472">Membrane</keyword>
<keyword evidence="3" id="KW-1185">Reference proteome</keyword>
<sequence length="138" mass="14818">MTSMLRWPASPDRRVLVLALSLMVTGAMLFSALARWSARQLGPLVGNLAIFAGVGLFALGWVLVGAGLRPWGSARRGALLAAFLYVVVGALWTTGFVLVNPWDTDFTQTNLALLLGYSIFLWPFAVAFVFGLFGLGPS</sequence>
<comment type="caution">
    <text evidence="2">The sequence shown here is derived from an EMBL/GenBank/DDBJ whole genome shotgun (WGS) entry which is preliminary data.</text>
</comment>
<dbReference type="Proteomes" id="UP001165306">
    <property type="component" value="Unassembled WGS sequence"/>
</dbReference>
<protein>
    <submittedName>
        <fullName evidence="2">Uncharacterized protein</fullName>
    </submittedName>
</protein>
<keyword evidence="1" id="KW-0812">Transmembrane</keyword>
<feature type="transmembrane region" description="Helical" evidence="1">
    <location>
        <begin position="111"/>
        <end position="135"/>
    </location>
</feature>
<dbReference type="RefSeq" id="WP_284057165.1">
    <property type="nucleotide sequence ID" value="NZ_JAMSLR010000005.1"/>
</dbReference>
<proteinExistence type="predicted"/>
<organism evidence="2 3">
    <name type="scientific">Thermalbibacter longus</name>
    <dbReference type="NCBI Taxonomy" id="2951981"/>
    <lineage>
        <taxon>Bacteria</taxon>
        <taxon>Pseudomonadati</taxon>
        <taxon>Thermomicrobiota</taxon>
        <taxon>Thermomicrobia</taxon>
        <taxon>Thermomicrobiales</taxon>
        <taxon>Thermomicrobiaceae</taxon>
        <taxon>Thermalbibacter</taxon>
    </lineage>
</organism>
<name>A0AA42BB56_9BACT</name>
<evidence type="ECO:0000313" key="3">
    <source>
        <dbReference type="Proteomes" id="UP001165306"/>
    </source>
</evidence>